<name>A0A482MXW4_9CAUD</name>
<reference evidence="1 2" key="1">
    <citation type="submission" date="2019-01" db="EMBL/GenBank/DDBJ databases">
        <title>Still something new to discover - new insights into E. coli phage diversity and taxonomy.</title>
        <authorList>
            <person name="Korf I.H.E."/>
            <person name="Adriaennsens E."/>
            <person name="Dreiseikelmann B."/>
            <person name="Kropinski A."/>
            <person name="Nimtz M."/>
            <person name="Meier-Kolthoff J.P."/>
            <person name="Rohde M."/>
            <person name="van Raaij M."/>
            <person name="Wittmann J."/>
        </authorList>
    </citation>
    <scope>NUCLEOTIDE SEQUENCE [LARGE SCALE GENOMIC DNA]</scope>
</reference>
<evidence type="ECO:0000313" key="2">
    <source>
        <dbReference type="Proteomes" id="UP000300764"/>
    </source>
</evidence>
<dbReference type="Proteomes" id="UP000300764">
    <property type="component" value="Segment"/>
</dbReference>
<proteinExistence type="predicted"/>
<sequence>MIKAIKGDFTAVTSVGEISYQYATVQTFRGDATSVTVDVFLSDRWIIQRDGINVVDDTAPGFFKSVQFAPDWQSSLNIIDQAYEYLKSLPEFSNSTDVV</sequence>
<evidence type="ECO:0000313" key="1">
    <source>
        <dbReference type="EMBL" id="QBQ78971.1"/>
    </source>
</evidence>
<keyword evidence="2" id="KW-1185">Reference proteome</keyword>
<gene>
    <name evidence="1" type="ORF">KWBSE43_00151</name>
</gene>
<organism evidence="1 2">
    <name type="scientific">Escherichia phage vB_EcoM_KWBSE43-6</name>
    <dbReference type="NCBI Taxonomy" id="2508194"/>
    <lineage>
        <taxon>Viruses</taxon>
        <taxon>Duplodnaviria</taxon>
        <taxon>Heunggongvirae</taxon>
        <taxon>Uroviricota</taxon>
        <taxon>Caudoviricetes</taxon>
        <taxon>Pantevenvirales</taxon>
        <taxon>Ackermannviridae</taxon>
        <taxon>Taipeivirus</taxon>
        <taxon>Taipeivirus KWBSE436</taxon>
    </lineage>
</organism>
<protein>
    <submittedName>
        <fullName evidence="1">Uncharacterized protein</fullName>
    </submittedName>
</protein>
<accession>A0A482MXW4</accession>
<dbReference type="EMBL" id="MK373783">
    <property type="protein sequence ID" value="QBQ78971.1"/>
    <property type="molecule type" value="Genomic_DNA"/>
</dbReference>